<evidence type="ECO:0000256" key="1">
    <source>
        <dbReference type="ARBA" id="ARBA00022701"/>
    </source>
</evidence>
<dbReference type="OMA" id="GIWINIE"/>
<dbReference type="InterPro" id="IPR003960">
    <property type="entry name" value="ATPase_AAA_CS"/>
</dbReference>
<dbReference type="GO" id="GO:0005524">
    <property type="term" value="F:ATP binding"/>
    <property type="evidence" value="ECO:0007669"/>
    <property type="project" value="UniProtKB-KW"/>
</dbReference>
<evidence type="ECO:0000256" key="7">
    <source>
        <dbReference type="RuleBase" id="RU003651"/>
    </source>
</evidence>
<keyword evidence="3 7" id="KW-0067">ATP-binding</keyword>
<keyword evidence="1" id="KW-0493">Microtubule</keyword>
<dbReference type="InterPro" id="IPR003959">
    <property type="entry name" value="ATPase_AAA_core"/>
</dbReference>
<comment type="catalytic activity">
    <reaction evidence="5">
        <text>n ATP + n H2O + a microtubule = n ADP + n phosphate + (n+1) alpha/beta tubulin heterodimers.</text>
        <dbReference type="EC" id="5.6.1.1"/>
    </reaction>
</comment>
<dbReference type="RefSeq" id="XP_012896188.1">
    <property type="nucleotide sequence ID" value="XM_013040734.1"/>
</dbReference>
<dbReference type="PANTHER" id="PTHR23074:SF86">
    <property type="entry name" value="SPASTIN"/>
    <property type="match status" value="1"/>
</dbReference>
<dbReference type="InParanoid" id="D8M251"/>
<evidence type="ECO:0000313" key="10">
    <source>
        <dbReference type="Proteomes" id="UP000008312"/>
    </source>
</evidence>
<dbReference type="PROSITE" id="PS00674">
    <property type="entry name" value="AAA"/>
    <property type="match status" value="1"/>
</dbReference>
<comment type="similarity">
    <text evidence="7">Belongs to the AAA ATPase family.</text>
</comment>
<dbReference type="Gene3D" id="3.40.50.300">
    <property type="entry name" value="P-loop containing nucleotide triphosphate hydrolases"/>
    <property type="match status" value="1"/>
</dbReference>
<feature type="domain" description="AAA+ ATPase" evidence="8">
    <location>
        <begin position="66"/>
        <end position="202"/>
    </location>
</feature>
<dbReference type="Proteomes" id="UP000008312">
    <property type="component" value="Unassembled WGS sequence"/>
</dbReference>
<gene>
    <name evidence="9" type="ORF">GSBLH_T00002204001</name>
</gene>
<evidence type="ECO:0000256" key="2">
    <source>
        <dbReference type="ARBA" id="ARBA00022741"/>
    </source>
</evidence>
<evidence type="ECO:0000259" key="8">
    <source>
        <dbReference type="SMART" id="SM00382"/>
    </source>
</evidence>
<dbReference type="InterPro" id="IPR041569">
    <property type="entry name" value="AAA_lid_3"/>
</dbReference>
<organism evidence="9">
    <name type="scientific">Blastocystis hominis</name>
    <dbReference type="NCBI Taxonomy" id="12968"/>
    <lineage>
        <taxon>Eukaryota</taxon>
        <taxon>Sar</taxon>
        <taxon>Stramenopiles</taxon>
        <taxon>Bigyra</taxon>
        <taxon>Opalozoa</taxon>
        <taxon>Opalinata</taxon>
        <taxon>Blastocystidae</taxon>
        <taxon>Blastocystis</taxon>
    </lineage>
</organism>
<dbReference type="GeneID" id="24919402"/>
<dbReference type="GO" id="GO:0005874">
    <property type="term" value="C:microtubule"/>
    <property type="evidence" value="ECO:0007669"/>
    <property type="project" value="UniProtKB-KW"/>
</dbReference>
<accession>D8M251</accession>
<proteinExistence type="inferred from homology"/>
<dbReference type="GO" id="GO:0016887">
    <property type="term" value="F:ATP hydrolysis activity"/>
    <property type="evidence" value="ECO:0007669"/>
    <property type="project" value="InterPro"/>
</dbReference>
<dbReference type="EC" id="5.6.1.1" evidence="6"/>
<protein>
    <recommendedName>
        <fullName evidence="6">microtubule-severing ATPase</fullName>
        <ecNumber evidence="6">5.6.1.1</ecNumber>
    </recommendedName>
</protein>
<keyword evidence="4" id="KW-0413">Isomerase</keyword>
<name>D8M251_BLAHO</name>
<dbReference type="SMART" id="SM00382">
    <property type="entry name" value="AAA"/>
    <property type="match status" value="1"/>
</dbReference>
<dbReference type="PANTHER" id="PTHR23074">
    <property type="entry name" value="AAA DOMAIN-CONTAINING"/>
    <property type="match status" value="1"/>
</dbReference>
<dbReference type="FunFam" id="3.40.50.300:FF:000093">
    <property type="entry name" value="Fidgetin-like 1"/>
    <property type="match status" value="1"/>
</dbReference>
<keyword evidence="10" id="KW-1185">Reference proteome</keyword>
<evidence type="ECO:0000256" key="5">
    <source>
        <dbReference type="ARBA" id="ARBA00036378"/>
    </source>
</evidence>
<evidence type="ECO:0000256" key="3">
    <source>
        <dbReference type="ARBA" id="ARBA00022840"/>
    </source>
</evidence>
<dbReference type="SUPFAM" id="SSF52540">
    <property type="entry name" value="P-loop containing nucleoside triphosphate hydrolases"/>
    <property type="match status" value="1"/>
</dbReference>
<dbReference type="Pfam" id="PF17862">
    <property type="entry name" value="AAA_lid_3"/>
    <property type="match status" value="1"/>
</dbReference>
<evidence type="ECO:0000256" key="4">
    <source>
        <dbReference type="ARBA" id="ARBA00023235"/>
    </source>
</evidence>
<evidence type="ECO:0000256" key="6">
    <source>
        <dbReference type="ARBA" id="ARBA00038871"/>
    </source>
</evidence>
<dbReference type="InterPro" id="IPR027417">
    <property type="entry name" value="P-loop_NTPase"/>
</dbReference>
<sequence length="262" mass="28769">MSTHFETVSPSPEDPYEKTVVESILDKSPSVKWNDLAGLSYAKKVLYESVILPNQRPDLFTGLRAPPKGILLFGPPGTGKTMIGKAVATESKALFFSVSSSTLTSKWVGESEKIVRALFAVASKNQPAIIFIDEIDSILTARSENENEGSRRLKTEFMIQLDGATTNGEERVLIIGATNRPFELDDAVIRRLSRRIYIPLPDKQTRFELLTILLKGQNVNLSEEDVSRILELTAHYSGSDLKVLCKEAAMGPVDGSAPRSDG</sequence>
<dbReference type="InterPro" id="IPR050304">
    <property type="entry name" value="MT-severing_AAA_ATPase"/>
</dbReference>
<dbReference type="GO" id="GO:0008568">
    <property type="term" value="F:microtubule severing ATPase activity"/>
    <property type="evidence" value="ECO:0007669"/>
    <property type="project" value="UniProtKB-EC"/>
</dbReference>
<reference evidence="9" key="1">
    <citation type="submission" date="2010-02" db="EMBL/GenBank/DDBJ databases">
        <title>Sequencing and annotation of the Blastocystis hominis genome.</title>
        <authorList>
            <person name="Wincker P."/>
        </authorList>
    </citation>
    <scope>NUCLEOTIDE SEQUENCE</scope>
    <source>
        <strain evidence="9">Singapore isolate B</strain>
    </source>
</reference>
<dbReference type="InterPro" id="IPR003593">
    <property type="entry name" value="AAA+_ATPase"/>
</dbReference>
<dbReference type="OrthoDB" id="29072at2759"/>
<dbReference type="AlphaFoldDB" id="D8M251"/>
<keyword evidence="2 7" id="KW-0547">Nucleotide-binding</keyword>
<dbReference type="EMBL" id="FN668647">
    <property type="protein sequence ID" value="CBK22140.2"/>
    <property type="molecule type" value="Genomic_DNA"/>
</dbReference>
<dbReference type="Gene3D" id="1.10.8.60">
    <property type="match status" value="1"/>
</dbReference>
<evidence type="ECO:0000313" key="9">
    <source>
        <dbReference type="EMBL" id="CBK22140.2"/>
    </source>
</evidence>
<dbReference type="Pfam" id="PF00004">
    <property type="entry name" value="AAA"/>
    <property type="match status" value="1"/>
</dbReference>